<dbReference type="InParanoid" id="A0A369JLX2"/>
<dbReference type="OrthoDB" id="2021186at2759"/>
<dbReference type="AlphaFoldDB" id="A0A369JLX2"/>
<protein>
    <recommendedName>
        <fullName evidence="2">INO80 complex subunit B-like conserved region domain-containing protein</fullName>
    </recommendedName>
</protein>
<dbReference type="Pfam" id="PF04795">
    <property type="entry name" value="PAPA-1"/>
    <property type="match status" value="1"/>
</dbReference>
<feature type="domain" description="INO80 complex subunit B-like conserved region" evidence="2">
    <location>
        <begin position="146"/>
        <end position="171"/>
    </location>
</feature>
<dbReference type="EMBL" id="LUEZ02000068">
    <property type="protein sequence ID" value="RDB20404.1"/>
    <property type="molecule type" value="Genomic_DNA"/>
</dbReference>
<evidence type="ECO:0000313" key="4">
    <source>
        <dbReference type="Proteomes" id="UP000076154"/>
    </source>
</evidence>
<gene>
    <name evidence="3" type="ORF">Hypma_012544</name>
</gene>
<evidence type="ECO:0000313" key="3">
    <source>
        <dbReference type="EMBL" id="RDB20404.1"/>
    </source>
</evidence>
<accession>A0A369JLX2</accession>
<evidence type="ECO:0000256" key="1">
    <source>
        <dbReference type="SAM" id="MobiDB-lite"/>
    </source>
</evidence>
<sequence length="198" mass="22947">MTRTADMEMESEEDVEVKPRWIMRKQERESDEGEDEEEGEEEDEQDVDDAMDDYVAEQEDEIQSKANARRAPSSSRLKIRLKVPPPLPNRYLSSMVESENSMWDSQPSMSTRSMTTRQAVLASVLDSTHVSLTGSRQKKAPLNETELALRREETARKRKNLTEKKLEDEKRYSCSHVCCGVDRMKIDSSIDAEWMDYM</sequence>
<dbReference type="Proteomes" id="UP000076154">
    <property type="component" value="Unassembled WGS sequence"/>
</dbReference>
<reference evidence="3" key="1">
    <citation type="submission" date="2018-04" db="EMBL/GenBank/DDBJ databases">
        <title>Whole genome sequencing of Hypsizygus marmoreus.</title>
        <authorList>
            <person name="Choi I.-G."/>
            <person name="Min B."/>
            <person name="Kim J.-G."/>
            <person name="Kim S."/>
            <person name="Oh Y.-L."/>
            <person name="Kong W.-S."/>
            <person name="Park H."/>
            <person name="Jeong J."/>
            <person name="Song E.-S."/>
        </authorList>
    </citation>
    <scope>NUCLEOTIDE SEQUENCE [LARGE SCALE GENOMIC DNA]</scope>
    <source>
        <strain evidence="3">51987-8</strain>
    </source>
</reference>
<comment type="caution">
    <text evidence="3">The sequence shown here is derived from an EMBL/GenBank/DDBJ whole genome shotgun (WGS) entry which is preliminary data.</text>
</comment>
<feature type="compositionally biased region" description="Acidic residues" evidence="1">
    <location>
        <begin position="29"/>
        <end position="61"/>
    </location>
</feature>
<dbReference type="GO" id="GO:0031011">
    <property type="term" value="C:Ino80 complex"/>
    <property type="evidence" value="ECO:0007669"/>
    <property type="project" value="InterPro"/>
</dbReference>
<proteinExistence type="predicted"/>
<name>A0A369JLX2_HYPMA</name>
<keyword evidence="4" id="KW-1185">Reference proteome</keyword>
<dbReference type="STRING" id="39966.A0A369JLX2"/>
<evidence type="ECO:0000259" key="2">
    <source>
        <dbReference type="Pfam" id="PF04795"/>
    </source>
</evidence>
<feature type="compositionally biased region" description="Basic and acidic residues" evidence="1">
    <location>
        <begin position="16"/>
        <end position="28"/>
    </location>
</feature>
<organism evidence="3 4">
    <name type="scientific">Hypsizygus marmoreus</name>
    <name type="common">White beech mushroom</name>
    <name type="synonym">Agaricus marmoreus</name>
    <dbReference type="NCBI Taxonomy" id="39966"/>
    <lineage>
        <taxon>Eukaryota</taxon>
        <taxon>Fungi</taxon>
        <taxon>Dikarya</taxon>
        <taxon>Basidiomycota</taxon>
        <taxon>Agaricomycotina</taxon>
        <taxon>Agaricomycetes</taxon>
        <taxon>Agaricomycetidae</taxon>
        <taxon>Agaricales</taxon>
        <taxon>Tricholomatineae</taxon>
        <taxon>Lyophyllaceae</taxon>
        <taxon>Hypsizygus</taxon>
    </lineage>
</organism>
<dbReference type="InterPro" id="IPR006880">
    <property type="entry name" value="INO80B_C"/>
</dbReference>
<feature type="region of interest" description="Disordered" evidence="1">
    <location>
        <begin position="1"/>
        <end position="77"/>
    </location>
</feature>